<dbReference type="CDD" id="cd05466">
    <property type="entry name" value="PBP2_LTTR_substrate"/>
    <property type="match status" value="1"/>
</dbReference>
<dbReference type="EMBL" id="FZNW01000021">
    <property type="protein sequence ID" value="SNR81679.1"/>
    <property type="molecule type" value="Genomic_DNA"/>
</dbReference>
<dbReference type="InterPro" id="IPR036388">
    <property type="entry name" value="WH-like_DNA-bd_sf"/>
</dbReference>
<evidence type="ECO:0000259" key="5">
    <source>
        <dbReference type="PROSITE" id="PS50931"/>
    </source>
</evidence>
<dbReference type="Gene3D" id="1.10.10.10">
    <property type="entry name" value="Winged helix-like DNA-binding domain superfamily/Winged helix DNA-binding domain"/>
    <property type="match status" value="1"/>
</dbReference>
<dbReference type="PRINTS" id="PR00039">
    <property type="entry name" value="HTHLYSR"/>
</dbReference>
<dbReference type="SUPFAM" id="SSF46785">
    <property type="entry name" value="Winged helix' DNA-binding domain"/>
    <property type="match status" value="1"/>
</dbReference>
<dbReference type="OrthoDB" id="3171102at2"/>
<dbReference type="Gene3D" id="3.40.190.290">
    <property type="match status" value="1"/>
</dbReference>
<dbReference type="SUPFAM" id="SSF53850">
    <property type="entry name" value="Periplasmic binding protein-like II"/>
    <property type="match status" value="1"/>
</dbReference>
<dbReference type="InterPro" id="IPR000847">
    <property type="entry name" value="LysR_HTH_N"/>
</dbReference>
<name>A0A238ZEX5_9PSEU</name>
<evidence type="ECO:0000313" key="6">
    <source>
        <dbReference type="EMBL" id="SNR81679.1"/>
    </source>
</evidence>
<dbReference type="PANTHER" id="PTHR30346:SF30">
    <property type="entry name" value="SMALL NEUTRAL PROTEASE REGULATORY PROTEIN"/>
    <property type="match status" value="1"/>
</dbReference>
<keyword evidence="4" id="KW-0804">Transcription</keyword>
<dbReference type="Pfam" id="PF00126">
    <property type="entry name" value="HTH_1"/>
    <property type="match status" value="1"/>
</dbReference>
<dbReference type="InterPro" id="IPR036390">
    <property type="entry name" value="WH_DNA-bd_sf"/>
</dbReference>
<dbReference type="GO" id="GO:0003700">
    <property type="term" value="F:DNA-binding transcription factor activity"/>
    <property type="evidence" value="ECO:0007669"/>
    <property type="project" value="InterPro"/>
</dbReference>
<reference evidence="6 7" key="1">
    <citation type="submission" date="2017-06" db="EMBL/GenBank/DDBJ databases">
        <authorList>
            <person name="Kim H.J."/>
            <person name="Triplett B.A."/>
        </authorList>
    </citation>
    <scope>NUCLEOTIDE SEQUENCE [LARGE SCALE GENOMIC DNA]</scope>
    <source>
        <strain evidence="6 7">DSM 45207</strain>
    </source>
</reference>
<feature type="domain" description="HTH lysR-type" evidence="5">
    <location>
        <begin position="6"/>
        <end position="63"/>
    </location>
</feature>
<evidence type="ECO:0000313" key="7">
    <source>
        <dbReference type="Proteomes" id="UP000198348"/>
    </source>
</evidence>
<evidence type="ECO:0000256" key="1">
    <source>
        <dbReference type="ARBA" id="ARBA00009437"/>
    </source>
</evidence>
<keyword evidence="3 6" id="KW-0238">DNA-binding</keyword>
<dbReference type="GO" id="GO:0032993">
    <property type="term" value="C:protein-DNA complex"/>
    <property type="evidence" value="ECO:0007669"/>
    <property type="project" value="TreeGrafter"/>
</dbReference>
<gene>
    <name evidence="6" type="ORF">SAMN06265360_1214</name>
</gene>
<keyword evidence="2" id="KW-0805">Transcription regulation</keyword>
<dbReference type="Proteomes" id="UP000198348">
    <property type="component" value="Unassembled WGS sequence"/>
</dbReference>
<proteinExistence type="inferred from homology"/>
<dbReference type="PROSITE" id="PS50931">
    <property type="entry name" value="HTH_LYSR"/>
    <property type="match status" value="1"/>
</dbReference>
<evidence type="ECO:0000256" key="3">
    <source>
        <dbReference type="ARBA" id="ARBA00023125"/>
    </source>
</evidence>
<dbReference type="FunFam" id="1.10.10.10:FF:000001">
    <property type="entry name" value="LysR family transcriptional regulator"/>
    <property type="match status" value="1"/>
</dbReference>
<evidence type="ECO:0000256" key="2">
    <source>
        <dbReference type="ARBA" id="ARBA00023015"/>
    </source>
</evidence>
<sequence length="321" mass="35142">MRRMELESRHLRVVCAVAEHNSLTRAAAALGMSQPNLSRQLQRLERALGGALFVRHERGTSPTPLGSYVLARARAVLPAMDELSLAASRHCGAVVETERLRCGATQGPLGTRLMPILRELNPAAEVTLLSEDSGALLCDLVVGGFIELAALVESAGYEAPARPELDRRVVATAPMCLLLAETHPLAARFEVDLAELTGEDWVIKPPADNRIRENLTMACHERGFEPVIRYEAGASEARELIRDGYAIGLGLSTFRATPGIAVRPIVGDPFWEKNELVWHKTGPLADIGDKLVGRARVAYQEAAEQSPARKARRDREQRQRV</sequence>
<dbReference type="PANTHER" id="PTHR30346">
    <property type="entry name" value="TRANSCRIPTIONAL DUAL REGULATOR HCAR-RELATED"/>
    <property type="match status" value="1"/>
</dbReference>
<evidence type="ECO:0000256" key="4">
    <source>
        <dbReference type="ARBA" id="ARBA00023163"/>
    </source>
</evidence>
<accession>A0A238ZEX5</accession>
<dbReference type="Pfam" id="PF03466">
    <property type="entry name" value="LysR_substrate"/>
    <property type="match status" value="1"/>
</dbReference>
<dbReference type="InterPro" id="IPR005119">
    <property type="entry name" value="LysR_subst-bd"/>
</dbReference>
<protein>
    <submittedName>
        <fullName evidence="6">DNA-binding transcriptional regulator, LysR family</fullName>
    </submittedName>
</protein>
<organism evidence="6 7">
    <name type="scientific">Haloechinothrix alba</name>
    <dbReference type="NCBI Taxonomy" id="664784"/>
    <lineage>
        <taxon>Bacteria</taxon>
        <taxon>Bacillati</taxon>
        <taxon>Actinomycetota</taxon>
        <taxon>Actinomycetes</taxon>
        <taxon>Pseudonocardiales</taxon>
        <taxon>Pseudonocardiaceae</taxon>
        <taxon>Haloechinothrix</taxon>
    </lineage>
</organism>
<keyword evidence="7" id="KW-1185">Reference proteome</keyword>
<comment type="similarity">
    <text evidence="1">Belongs to the LysR transcriptional regulatory family.</text>
</comment>
<dbReference type="GO" id="GO:0003677">
    <property type="term" value="F:DNA binding"/>
    <property type="evidence" value="ECO:0007669"/>
    <property type="project" value="UniProtKB-KW"/>
</dbReference>
<dbReference type="AlphaFoldDB" id="A0A238ZEX5"/>